<evidence type="ECO:0000259" key="3">
    <source>
        <dbReference type="PROSITE" id="PS51635"/>
    </source>
</evidence>
<name>A0A2U1JUY4_9BACI</name>
<feature type="short sequence motif" description="GXSXG" evidence="2">
    <location>
        <begin position="61"/>
        <end position="65"/>
    </location>
</feature>
<dbReference type="Proteomes" id="UP000245998">
    <property type="component" value="Unassembled WGS sequence"/>
</dbReference>
<keyword evidence="1 2" id="KW-0443">Lipid metabolism</keyword>
<dbReference type="Gene3D" id="3.40.1090.10">
    <property type="entry name" value="Cytosolic phospholipase A2 catalytic domain"/>
    <property type="match status" value="1"/>
</dbReference>
<dbReference type="Pfam" id="PF01734">
    <property type="entry name" value="Patatin"/>
    <property type="match status" value="1"/>
</dbReference>
<dbReference type="SUPFAM" id="SSF52151">
    <property type="entry name" value="FabD/lysophospholipase-like"/>
    <property type="match status" value="1"/>
</dbReference>
<organism evidence="4 5">
    <name type="scientific">Pueribacillus theae</name>
    <dbReference type="NCBI Taxonomy" id="2171751"/>
    <lineage>
        <taxon>Bacteria</taxon>
        <taxon>Bacillati</taxon>
        <taxon>Bacillota</taxon>
        <taxon>Bacilli</taxon>
        <taxon>Bacillales</taxon>
        <taxon>Bacillaceae</taxon>
        <taxon>Pueribacillus</taxon>
    </lineage>
</organism>
<protein>
    <submittedName>
        <fullName evidence="4">Protein teg</fullName>
    </submittedName>
</protein>
<evidence type="ECO:0000313" key="5">
    <source>
        <dbReference type="Proteomes" id="UP000245998"/>
    </source>
</evidence>
<dbReference type="PROSITE" id="PS51635">
    <property type="entry name" value="PNPLA"/>
    <property type="match status" value="1"/>
</dbReference>
<accession>A0A2U1JUY4</accession>
<dbReference type="AlphaFoldDB" id="A0A2U1JUY4"/>
<dbReference type="InterPro" id="IPR002641">
    <property type="entry name" value="PNPLA_dom"/>
</dbReference>
<dbReference type="InterPro" id="IPR016035">
    <property type="entry name" value="Acyl_Trfase/lysoPLipase"/>
</dbReference>
<gene>
    <name evidence="4" type="ORF">DCC39_13700</name>
</gene>
<keyword evidence="5" id="KW-1185">Reference proteome</keyword>
<dbReference type="GO" id="GO:0016042">
    <property type="term" value="P:lipid catabolic process"/>
    <property type="evidence" value="ECO:0007669"/>
    <property type="project" value="UniProtKB-UniRule"/>
</dbReference>
<feature type="domain" description="PNPLA" evidence="3">
    <location>
        <begin position="26"/>
        <end position="201"/>
    </location>
</feature>
<sequence>MLMKWRIRGMPSLKYQLQKEDYYRVLSFDGGGIRGILITILLCRLAEQCPEVFENTDLFVGSSSGSFIALALASGIPPGDVVELFSYKNAKKTFGNPRPYYFFKPKYSNKPLKKLLHDIFPSTLRLKDLPKHVVVPSFKLYSPKTDRWEPAFFNNFPSSDNAEETVINVALASSAAPIYFPSHKRYIDGGVVSKNPDMAAISFAAGKCGAGAKLEDVVHLSFGTGWNPMKIKRDTSNWGLLQWMYSLLPGPSNPKLPLLSIVTEGDVDSDMFVSGHLLHERYLRINPRLHEKVVLDDYRKIPELIDLANNVDLGPAIQFIKRYWQNSLQRLEPIG</sequence>
<feature type="active site" description="Proton acceptor" evidence="2">
    <location>
        <position position="188"/>
    </location>
</feature>
<dbReference type="EMBL" id="QCZG01000032">
    <property type="protein sequence ID" value="PWA09017.1"/>
    <property type="molecule type" value="Genomic_DNA"/>
</dbReference>
<reference evidence="4 5" key="1">
    <citation type="submission" date="2018-04" db="EMBL/GenBank/DDBJ databases">
        <title>Camelliibacillus theae gen. nov., sp. nov., isolated from Pu'er tea.</title>
        <authorList>
            <person name="Niu L."/>
        </authorList>
    </citation>
    <scope>NUCLEOTIDE SEQUENCE [LARGE SCALE GENOMIC DNA]</scope>
    <source>
        <strain evidence="4 5">T8</strain>
    </source>
</reference>
<evidence type="ECO:0000256" key="2">
    <source>
        <dbReference type="PROSITE-ProRule" id="PRU01161"/>
    </source>
</evidence>
<feature type="short sequence motif" description="DGA/G" evidence="2">
    <location>
        <begin position="188"/>
        <end position="190"/>
    </location>
</feature>
<dbReference type="PANTHER" id="PTHR24138">
    <property type="entry name" value="INTRACELLLAR PHOSPHOLIPASE A FAMILY"/>
    <property type="match status" value="1"/>
</dbReference>
<proteinExistence type="predicted"/>
<dbReference type="GO" id="GO:0016787">
    <property type="term" value="F:hydrolase activity"/>
    <property type="evidence" value="ECO:0007669"/>
    <property type="project" value="UniProtKB-UniRule"/>
</dbReference>
<feature type="short sequence motif" description="GXGXXG" evidence="2">
    <location>
        <begin position="30"/>
        <end position="35"/>
    </location>
</feature>
<evidence type="ECO:0000256" key="1">
    <source>
        <dbReference type="ARBA" id="ARBA00023098"/>
    </source>
</evidence>
<dbReference type="InterPro" id="IPR047156">
    <property type="entry name" value="Teg/CotR/CapV-like"/>
</dbReference>
<dbReference type="OrthoDB" id="9807112at2"/>
<keyword evidence="2" id="KW-0442">Lipid degradation</keyword>
<keyword evidence="2" id="KW-0378">Hydrolase</keyword>
<comment type="caution">
    <text evidence="4">The sequence shown here is derived from an EMBL/GenBank/DDBJ whole genome shotgun (WGS) entry which is preliminary data.</text>
</comment>
<evidence type="ECO:0000313" key="4">
    <source>
        <dbReference type="EMBL" id="PWA09017.1"/>
    </source>
</evidence>
<feature type="active site" description="Nucleophile" evidence="2">
    <location>
        <position position="63"/>
    </location>
</feature>
<dbReference type="PANTHER" id="PTHR24138:SF10">
    <property type="entry name" value="PHOSPHOLIPASE A2"/>
    <property type="match status" value="1"/>
</dbReference>